<organism evidence="2 3">
    <name type="scientific">Laodelphax striatellus</name>
    <name type="common">Small brown planthopper</name>
    <name type="synonym">Delphax striatella</name>
    <dbReference type="NCBI Taxonomy" id="195883"/>
    <lineage>
        <taxon>Eukaryota</taxon>
        <taxon>Metazoa</taxon>
        <taxon>Ecdysozoa</taxon>
        <taxon>Arthropoda</taxon>
        <taxon>Hexapoda</taxon>
        <taxon>Insecta</taxon>
        <taxon>Pterygota</taxon>
        <taxon>Neoptera</taxon>
        <taxon>Paraneoptera</taxon>
        <taxon>Hemiptera</taxon>
        <taxon>Auchenorrhyncha</taxon>
        <taxon>Fulgoroidea</taxon>
        <taxon>Delphacidae</taxon>
        <taxon>Criomorphinae</taxon>
        <taxon>Laodelphax</taxon>
    </lineage>
</organism>
<keyword evidence="3" id="KW-1185">Reference proteome</keyword>
<dbReference type="SUPFAM" id="SSF47769">
    <property type="entry name" value="SAM/Pointed domain"/>
    <property type="match status" value="1"/>
</dbReference>
<dbReference type="PANTHER" id="PTHR21359">
    <property type="entry name" value="DUF5577 DOMAIN-CONTAINING PROTEIN"/>
    <property type="match status" value="1"/>
</dbReference>
<dbReference type="Pfam" id="PF18017">
    <property type="entry name" value="SAM_4"/>
    <property type="match status" value="1"/>
</dbReference>
<dbReference type="InterPro" id="IPR039161">
    <property type="entry name" value="C19orf47-like"/>
</dbReference>
<dbReference type="Proteomes" id="UP000291343">
    <property type="component" value="Unassembled WGS sequence"/>
</dbReference>
<comment type="caution">
    <text evidence="2">The sequence shown here is derived from an EMBL/GenBank/DDBJ whole genome shotgun (WGS) entry which is preliminary data.</text>
</comment>
<gene>
    <name evidence="2" type="ORF">LSTR_LSTR005763</name>
</gene>
<dbReference type="InterPro" id="IPR013761">
    <property type="entry name" value="SAM/pointed_sf"/>
</dbReference>
<protein>
    <recommendedName>
        <fullName evidence="4">SAM domain-containing protein</fullName>
    </recommendedName>
</protein>
<dbReference type="SMR" id="A0A482X012"/>
<sequence length="399" mass="44740">MSSKSVARLSSIPDSREWKSFFIEAGIPAAESATYALTFAQNRIQSDMLVNINKDYLQEMGIKLIGDIIAILRHSRRVHDELQRRTIMKSSASTPAIQPAVPQSKVVSQPATVQGKRVGETKPIKVEKYIDTEEEDEDEEEEDEDEFTEDEEMEEEDEVVQKKVVKSQPVLVKQKQPSIISKAVERPTVPVIASRPIQKVVRKTPIVPVEPQMTVRVTEKPKTLISKKTSVFTRLGDKVEKPPVKIQQKVTLRMDSPEPQAPHSSNASSLPYVGILKNKRPTPPTPIVSKATKKISTISTMRADEEQKRPVKRPAISWVASNAKVKKLNVKDRLGSVSKVNEKPIQVKTLGSTTPRIPIVYNESEVSNRKKVSFGPVQKKEFNTFAMSTNRFRVGWGNS</sequence>
<proteinExistence type="predicted"/>
<dbReference type="Gene3D" id="1.10.150.50">
    <property type="entry name" value="Transcription Factor, Ets-1"/>
    <property type="match status" value="1"/>
</dbReference>
<dbReference type="EMBL" id="QKKF02020490">
    <property type="protein sequence ID" value="RZF39135.1"/>
    <property type="molecule type" value="Genomic_DNA"/>
</dbReference>
<reference evidence="2 3" key="1">
    <citation type="journal article" date="2017" name="Gigascience">
        <title>Genome sequence of the small brown planthopper, Laodelphax striatellus.</title>
        <authorList>
            <person name="Zhu J."/>
            <person name="Jiang F."/>
            <person name="Wang X."/>
            <person name="Yang P."/>
            <person name="Bao Y."/>
            <person name="Zhao W."/>
            <person name="Wang W."/>
            <person name="Lu H."/>
            <person name="Wang Q."/>
            <person name="Cui N."/>
            <person name="Li J."/>
            <person name="Chen X."/>
            <person name="Luo L."/>
            <person name="Yu J."/>
            <person name="Kang L."/>
            <person name="Cui F."/>
        </authorList>
    </citation>
    <scope>NUCLEOTIDE SEQUENCE [LARGE SCALE GENOMIC DNA]</scope>
    <source>
        <strain evidence="2">Lst14</strain>
    </source>
</reference>
<name>A0A482X012_LAOST</name>
<feature type="compositionally biased region" description="Acidic residues" evidence="1">
    <location>
        <begin position="132"/>
        <end position="156"/>
    </location>
</feature>
<feature type="region of interest" description="Disordered" evidence="1">
    <location>
        <begin position="90"/>
        <end position="156"/>
    </location>
</feature>
<dbReference type="PANTHER" id="PTHR21359:SF1">
    <property type="entry name" value="DUF5577 DOMAIN-CONTAINING PROTEIN"/>
    <property type="match status" value="1"/>
</dbReference>
<evidence type="ECO:0000256" key="1">
    <source>
        <dbReference type="SAM" id="MobiDB-lite"/>
    </source>
</evidence>
<accession>A0A482X012</accession>
<evidence type="ECO:0000313" key="2">
    <source>
        <dbReference type="EMBL" id="RZF39135.1"/>
    </source>
</evidence>
<dbReference type="OrthoDB" id="10067653at2759"/>
<dbReference type="InParanoid" id="A0A482X012"/>
<feature type="compositionally biased region" description="Basic and acidic residues" evidence="1">
    <location>
        <begin position="117"/>
        <end position="131"/>
    </location>
</feature>
<evidence type="ECO:0000313" key="3">
    <source>
        <dbReference type="Proteomes" id="UP000291343"/>
    </source>
</evidence>
<dbReference type="AlphaFoldDB" id="A0A482X012"/>
<evidence type="ECO:0008006" key="4">
    <source>
        <dbReference type="Google" id="ProtNLM"/>
    </source>
</evidence>
<dbReference type="GO" id="GO:0005634">
    <property type="term" value="C:nucleus"/>
    <property type="evidence" value="ECO:0007669"/>
    <property type="project" value="TreeGrafter"/>
</dbReference>